<dbReference type="RefSeq" id="WP_158529061.1">
    <property type="nucleotide sequence ID" value="NZ_QJTC01000017.1"/>
</dbReference>
<protein>
    <submittedName>
        <fullName evidence="1">General secretion pathway protein K</fullName>
    </submittedName>
</protein>
<sequence>MARATVSTGRGKPVAGMALVAVLWITAALSLMLTGMTASVRQEVRAASGARQLVEGRAVAEAAINLALQQMAAQPNGVTQKASVLLSFRGVDIQVQILPFNGLIDVNSAAPDLLQALFSVAGGMAPQVAEAAAQTVVRWRLQRDAGGRPLGLEAPEDLMLVPGFPYEVYARIAPLIAAGQSSGGKVNPLSAPDGVLVVLAKGNVAVAARIAAARDAKQVGIDLTQLEASFVGASTSRAYRLIASVPLPDGASMRFSQDVNFQMTPQSEIPWRILQSDSAVAVLRN</sequence>
<dbReference type="SUPFAM" id="SSF158544">
    <property type="entry name" value="GspK insert domain-like"/>
    <property type="match status" value="1"/>
</dbReference>
<dbReference type="OrthoDB" id="9180919at2"/>
<dbReference type="AlphaFoldDB" id="A0A318SWR0"/>
<organism evidence="1 2">
    <name type="scientific">Xylophilus ampelinus</name>
    <dbReference type="NCBI Taxonomy" id="54067"/>
    <lineage>
        <taxon>Bacteria</taxon>
        <taxon>Pseudomonadati</taxon>
        <taxon>Pseudomonadota</taxon>
        <taxon>Betaproteobacteria</taxon>
        <taxon>Burkholderiales</taxon>
        <taxon>Xylophilus</taxon>
    </lineage>
</organism>
<gene>
    <name evidence="1" type="ORF">DFQ15_11766</name>
</gene>
<reference evidence="1 2" key="1">
    <citation type="submission" date="2018-06" db="EMBL/GenBank/DDBJ databases">
        <title>Genomic Encyclopedia of Type Strains, Phase III (KMG-III): the genomes of soil and plant-associated and newly described type strains.</title>
        <authorList>
            <person name="Whitman W."/>
        </authorList>
    </citation>
    <scope>NUCLEOTIDE SEQUENCE [LARGE SCALE GENOMIC DNA]</scope>
    <source>
        <strain evidence="1 2">CECT 7646</strain>
    </source>
</reference>
<evidence type="ECO:0000313" key="1">
    <source>
        <dbReference type="EMBL" id="PYE76033.1"/>
    </source>
</evidence>
<evidence type="ECO:0000313" key="2">
    <source>
        <dbReference type="Proteomes" id="UP000247540"/>
    </source>
</evidence>
<accession>A0A318SWR0</accession>
<comment type="caution">
    <text evidence="1">The sequence shown here is derived from an EMBL/GenBank/DDBJ whole genome shotgun (WGS) entry which is preliminary data.</text>
</comment>
<dbReference type="InterPro" id="IPR038072">
    <property type="entry name" value="GspK_central_sf"/>
</dbReference>
<proteinExistence type="predicted"/>
<dbReference type="EMBL" id="QJTC01000017">
    <property type="protein sequence ID" value="PYE76033.1"/>
    <property type="molecule type" value="Genomic_DNA"/>
</dbReference>
<dbReference type="Proteomes" id="UP000247540">
    <property type="component" value="Unassembled WGS sequence"/>
</dbReference>
<name>A0A318SWR0_9BURK</name>
<keyword evidence="2" id="KW-1185">Reference proteome</keyword>